<keyword evidence="5" id="KW-0732">Signal</keyword>
<evidence type="ECO:0000256" key="8">
    <source>
        <dbReference type="ARBA" id="ARBA00023136"/>
    </source>
</evidence>
<dbReference type="EMBL" id="DF974724">
    <property type="protein sequence ID" value="GAU50268.1"/>
    <property type="molecule type" value="Genomic_DNA"/>
</dbReference>
<reference evidence="12" key="1">
    <citation type="journal article" date="2017" name="Front. Plant Sci.">
        <title>Climate Clever Clovers: New Paradigm to Reduce the Environmental Footprint of Ruminants by Breeding Low Methanogenic Forages Utilizing Haplotype Variation.</title>
        <authorList>
            <person name="Kaur P."/>
            <person name="Appels R."/>
            <person name="Bayer P.E."/>
            <person name="Keeble-Gagnere G."/>
            <person name="Wang J."/>
            <person name="Hirakawa H."/>
            <person name="Shirasawa K."/>
            <person name="Vercoe P."/>
            <person name="Stefanova K."/>
            <person name="Durmic Z."/>
            <person name="Nichols P."/>
            <person name="Revell C."/>
            <person name="Isobe S.N."/>
            <person name="Edwards D."/>
            <person name="Erskine W."/>
        </authorList>
    </citation>
    <scope>NUCLEOTIDE SEQUENCE [LARGE SCALE GENOMIC DNA]</scope>
    <source>
        <strain evidence="12">cv. Daliak</strain>
    </source>
</reference>
<dbReference type="InterPro" id="IPR001611">
    <property type="entry name" value="Leu-rich_rpt"/>
</dbReference>
<evidence type="ECO:0000313" key="11">
    <source>
        <dbReference type="EMBL" id="GAU50268.1"/>
    </source>
</evidence>
<keyword evidence="3" id="KW-0433">Leucine-rich repeat</keyword>
<dbReference type="GO" id="GO:0016020">
    <property type="term" value="C:membrane"/>
    <property type="evidence" value="ECO:0007669"/>
    <property type="project" value="UniProtKB-SubCell"/>
</dbReference>
<evidence type="ECO:0000256" key="6">
    <source>
        <dbReference type="ARBA" id="ARBA00022737"/>
    </source>
</evidence>
<name>A0A2Z6P1H4_TRISU</name>
<evidence type="ECO:0000256" key="2">
    <source>
        <dbReference type="ARBA" id="ARBA00022553"/>
    </source>
</evidence>
<dbReference type="Pfam" id="PF13855">
    <property type="entry name" value="LRR_8"/>
    <property type="match status" value="1"/>
</dbReference>
<keyword evidence="12" id="KW-1185">Reference proteome</keyword>
<evidence type="ECO:0000256" key="7">
    <source>
        <dbReference type="ARBA" id="ARBA00022989"/>
    </source>
</evidence>
<keyword evidence="7" id="KW-1133">Transmembrane helix</keyword>
<dbReference type="InterPro" id="IPR032675">
    <property type="entry name" value="LRR_dom_sf"/>
</dbReference>
<evidence type="ECO:0008006" key="13">
    <source>
        <dbReference type="Google" id="ProtNLM"/>
    </source>
</evidence>
<gene>
    <name evidence="11" type="ORF">TSUD_131210</name>
</gene>
<evidence type="ECO:0000313" key="12">
    <source>
        <dbReference type="Proteomes" id="UP000242715"/>
    </source>
</evidence>
<dbReference type="SUPFAM" id="SSF52058">
    <property type="entry name" value="L domain-like"/>
    <property type="match status" value="1"/>
</dbReference>
<comment type="subcellular location">
    <subcellularLocation>
        <location evidence="1">Membrane</location>
        <topology evidence="1">Single-pass type I membrane protein</topology>
    </subcellularLocation>
</comment>
<sequence length="265" mass="28224">MPLELFRLVQVQTLNLSHNNFIGTIPKTIGGMKNMESLDISNNKLCGEIPQSMTGLNFLEYLNLSYNSFNGKIPIGTQLQSFDSSSFIGNPKLCGGPLNKCTTVEENPKTAMPSTENEDDDIRDSLYLGMGVGFAADFNTAAAQTLFYPRCSPTCGGAMSGSYPPHHRPTKSPSSFISFLEVLFGGIFGEETPSSDGVGLSGSLGPGLDGICLLEFSGLVGFRLGSIGRTGVPPTAVVDESSLSFSLDPPQSVNNSLQSFSQLRL</sequence>
<dbReference type="FunFam" id="3.80.10.10:FF:000722">
    <property type="entry name" value="Leucine-rich repeat receptor-like protein kinase"/>
    <property type="match status" value="1"/>
</dbReference>
<evidence type="ECO:0000256" key="9">
    <source>
        <dbReference type="ARBA" id="ARBA00023170"/>
    </source>
</evidence>
<dbReference type="InterPro" id="IPR046956">
    <property type="entry name" value="RLP23-like"/>
</dbReference>
<evidence type="ECO:0000256" key="5">
    <source>
        <dbReference type="ARBA" id="ARBA00022729"/>
    </source>
</evidence>
<keyword evidence="2" id="KW-0597">Phosphoprotein</keyword>
<evidence type="ECO:0000256" key="4">
    <source>
        <dbReference type="ARBA" id="ARBA00022692"/>
    </source>
</evidence>
<protein>
    <recommendedName>
        <fullName evidence="13">Leucine-rich repeat-containing N-terminal plant-type domain-containing protein</fullName>
    </recommendedName>
</protein>
<evidence type="ECO:0000256" key="10">
    <source>
        <dbReference type="ARBA" id="ARBA00023180"/>
    </source>
</evidence>
<organism evidence="11 12">
    <name type="scientific">Trifolium subterraneum</name>
    <name type="common">Subterranean clover</name>
    <dbReference type="NCBI Taxonomy" id="3900"/>
    <lineage>
        <taxon>Eukaryota</taxon>
        <taxon>Viridiplantae</taxon>
        <taxon>Streptophyta</taxon>
        <taxon>Embryophyta</taxon>
        <taxon>Tracheophyta</taxon>
        <taxon>Spermatophyta</taxon>
        <taxon>Magnoliopsida</taxon>
        <taxon>eudicotyledons</taxon>
        <taxon>Gunneridae</taxon>
        <taxon>Pentapetalae</taxon>
        <taxon>rosids</taxon>
        <taxon>fabids</taxon>
        <taxon>Fabales</taxon>
        <taxon>Fabaceae</taxon>
        <taxon>Papilionoideae</taxon>
        <taxon>50 kb inversion clade</taxon>
        <taxon>NPAAA clade</taxon>
        <taxon>Hologalegina</taxon>
        <taxon>IRL clade</taxon>
        <taxon>Trifolieae</taxon>
        <taxon>Trifolium</taxon>
    </lineage>
</organism>
<dbReference type="Gene3D" id="3.80.10.10">
    <property type="entry name" value="Ribonuclease Inhibitor"/>
    <property type="match status" value="1"/>
</dbReference>
<proteinExistence type="predicted"/>
<keyword evidence="10" id="KW-0325">Glycoprotein</keyword>
<dbReference type="Proteomes" id="UP000242715">
    <property type="component" value="Unassembled WGS sequence"/>
</dbReference>
<dbReference type="PANTHER" id="PTHR48063">
    <property type="entry name" value="LRR RECEPTOR-LIKE KINASE"/>
    <property type="match status" value="1"/>
</dbReference>
<dbReference type="PANTHER" id="PTHR48063:SF52">
    <property type="entry name" value="LRR RECEPTOR-LIKE KINASE FAMILY PROTEIN"/>
    <property type="match status" value="1"/>
</dbReference>
<keyword evidence="9" id="KW-0675">Receptor</keyword>
<keyword evidence="6" id="KW-0677">Repeat</keyword>
<evidence type="ECO:0000256" key="3">
    <source>
        <dbReference type="ARBA" id="ARBA00022614"/>
    </source>
</evidence>
<keyword evidence="8" id="KW-0472">Membrane</keyword>
<accession>A0A2Z6P1H4</accession>
<keyword evidence="4" id="KW-0812">Transmembrane</keyword>
<evidence type="ECO:0000256" key="1">
    <source>
        <dbReference type="ARBA" id="ARBA00004479"/>
    </source>
</evidence>
<dbReference type="OrthoDB" id="1600340at2759"/>
<dbReference type="AlphaFoldDB" id="A0A2Z6P1H4"/>